<dbReference type="InterPro" id="IPR058997">
    <property type="entry name" value="YycE-like_C"/>
</dbReference>
<evidence type="ECO:0000313" key="3">
    <source>
        <dbReference type="Proteomes" id="UP000077926"/>
    </source>
</evidence>
<protein>
    <recommendedName>
        <fullName evidence="1">VOC domain-containing protein</fullName>
    </recommendedName>
</protein>
<dbReference type="CDD" id="cd06587">
    <property type="entry name" value="VOC"/>
    <property type="match status" value="1"/>
</dbReference>
<dbReference type="KEGG" id="bmur:ABE28_004475"/>
<name>A0A1B3XK60_9BACI</name>
<dbReference type="Pfam" id="PF22658">
    <property type="entry name" value="YycE-like_N"/>
    <property type="match status" value="1"/>
</dbReference>
<dbReference type="STRING" id="264697.ABE28_004475"/>
<dbReference type="AlphaFoldDB" id="A0A1B3XK60"/>
<dbReference type="Pfam" id="PF22659">
    <property type="entry name" value="YycE-like_C"/>
    <property type="match status" value="1"/>
</dbReference>
<gene>
    <name evidence="2" type="ORF">ABE28_004475</name>
</gene>
<proteinExistence type="predicted"/>
<keyword evidence="3" id="KW-1185">Reference proteome</keyword>
<dbReference type="OrthoDB" id="8018325at2"/>
<sequence>MDTEWPSEMRVAQIRVARPTDQLEKVTSFYCEGLGLQKIGSFEGHDGYDGIMIGLPASNYHLEFTQHKDGSPCPAPTKDNLLVLYIPESKTIEEITNRLKRLGYDSVSPENPYWEKSGVTIEDPDGWRVVLMNSPGI</sequence>
<feature type="domain" description="VOC" evidence="1">
    <location>
        <begin position="10"/>
        <end position="134"/>
    </location>
</feature>
<evidence type="ECO:0000313" key="2">
    <source>
        <dbReference type="EMBL" id="AOH53597.1"/>
    </source>
</evidence>
<dbReference type="InterPro" id="IPR037523">
    <property type="entry name" value="VOC_core"/>
</dbReference>
<dbReference type="Proteomes" id="UP000077926">
    <property type="component" value="Chromosome"/>
</dbReference>
<dbReference type="PROSITE" id="PS51819">
    <property type="entry name" value="VOC"/>
    <property type="match status" value="1"/>
</dbReference>
<dbReference type="InterPro" id="IPR029068">
    <property type="entry name" value="Glyas_Bleomycin-R_OHBP_Dase"/>
</dbReference>
<dbReference type="Gene3D" id="3.10.180.10">
    <property type="entry name" value="2,3-Dihydroxybiphenyl 1,2-Dioxygenase, domain 1"/>
    <property type="match status" value="1"/>
</dbReference>
<evidence type="ECO:0000259" key="1">
    <source>
        <dbReference type="PROSITE" id="PS51819"/>
    </source>
</evidence>
<dbReference type="RefSeq" id="WP_064466861.1">
    <property type="nucleotide sequence ID" value="NZ_CP017080.1"/>
</dbReference>
<organism evidence="2 3">
    <name type="scientific">Peribacillus muralis</name>
    <dbReference type="NCBI Taxonomy" id="264697"/>
    <lineage>
        <taxon>Bacteria</taxon>
        <taxon>Bacillati</taxon>
        <taxon>Bacillota</taxon>
        <taxon>Bacilli</taxon>
        <taxon>Bacillales</taxon>
        <taxon>Bacillaceae</taxon>
        <taxon>Peribacillus</taxon>
    </lineage>
</organism>
<reference evidence="2 3" key="1">
    <citation type="submission" date="2016-08" db="EMBL/GenBank/DDBJ databases">
        <title>Complete genome sequence of Bacillus muralis G25-68, a strain with toxicity to nematodes.</title>
        <authorList>
            <person name="Zheng Z."/>
        </authorList>
    </citation>
    <scope>NUCLEOTIDE SEQUENCE [LARGE SCALE GENOMIC DNA]</scope>
    <source>
        <strain evidence="2 3">G25-68</strain>
    </source>
</reference>
<dbReference type="InterPro" id="IPR058998">
    <property type="entry name" value="YycE-like_N"/>
</dbReference>
<dbReference type="SUPFAM" id="SSF54593">
    <property type="entry name" value="Glyoxalase/Bleomycin resistance protein/Dihydroxybiphenyl dioxygenase"/>
    <property type="match status" value="1"/>
</dbReference>
<dbReference type="EMBL" id="CP017080">
    <property type="protein sequence ID" value="AOH53597.1"/>
    <property type="molecule type" value="Genomic_DNA"/>
</dbReference>
<accession>A0A1B3XK60</accession>